<organism evidence="2 3">
    <name type="scientific">Streptomyces agglomeratus</name>
    <dbReference type="NCBI Taxonomy" id="285458"/>
    <lineage>
        <taxon>Bacteria</taxon>
        <taxon>Bacillati</taxon>
        <taxon>Actinomycetota</taxon>
        <taxon>Actinomycetes</taxon>
        <taxon>Kitasatosporales</taxon>
        <taxon>Streptomycetaceae</taxon>
        <taxon>Streptomyces</taxon>
    </lineage>
</organism>
<evidence type="ECO:0000256" key="1">
    <source>
        <dbReference type="SAM" id="Phobius"/>
    </source>
</evidence>
<name>A0A1E5P747_9ACTN</name>
<gene>
    <name evidence="2" type="ORF">AS594_13565</name>
</gene>
<evidence type="ECO:0000313" key="2">
    <source>
        <dbReference type="EMBL" id="OEJ25363.1"/>
    </source>
</evidence>
<dbReference type="EMBL" id="MEHJ01000001">
    <property type="protein sequence ID" value="OEJ25363.1"/>
    <property type="molecule type" value="Genomic_DNA"/>
</dbReference>
<evidence type="ECO:0000313" key="3">
    <source>
        <dbReference type="Proteomes" id="UP000095759"/>
    </source>
</evidence>
<dbReference type="AlphaFoldDB" id="A0A1E5P747"/>
<dbReference type="STRING" id="285458.BGM19_23245"/>
<proteinExistence type="predicted"/>
<keyword evidence="1" id="KW-0472">Membrane</keyword>
<keyword evidence="1" id="KW-1133">Transmembrane helix</keyword>
<comment type="caution">
    <text evidence="2">The sequence shown here is derived from an EMBL/GenBank/DDBJ whole genome shotgun (WGS) entry which is preliminary data.</text>
</comment>
<feature type="transmembrane region" description="Helical" evidence="1">
    <location>
        <begin position="35"/>
        <end position="56"/>
    </location>
</feature>
<protein>
    <submittedName>
        <fullName evidence="2">Uncharacterized protein</fullName>
    </submittedName>
</protein>
<dbReference type="Proteomes" id="UP000095759">
    <property type="component" value="Unassembled WGS sequence"/>
</dbReference>
<keyword evidence="1" id="KW-0812">Transmembrane</keyword>
<keyword evidence="3" id="KW-1185">Reference proteome</keyword>
<reference evidence="2 3" key="1">
    <citation type="submission" date="2016-08" db="EMBL/GenBank/DDBJ databases">
        <title>Complete genome sequence of Streptomyces agglomeratus strain 6-3-2, a novel anti-MRSA actinomycete isolated from Wuli of Tebit, China.</title>
        <authorList>
            <person name="Chen X."/>
        </authorList>
    </citation>
    <scope>NUCLEOTIDE SEQUENCE [LARGE SCALE GENOMIC DNA]</scope>
    <source>
        <strain evidence="2 3">6-3-2</strain>
    </source>
</reference>
<sequence>MTHGPGSRALGRSTTTALIFGGTHLAAAFRRRRRLSAGATSAAGVLFLGFAAKLSLSGV</sequence>
<accession>A0A1E5P747</accession>